<dbReference type="Pfam" id="PF00646">
    <property type="entry name" value="F-box"/>
    <property type="match status" value="1"/>
</dbReference>
<evidence type="ECO:0000313" key="3">
    <source>
        <dbReference type="EMBL" id="KAJ5720153.1"/>
    </source>
</evidence>
<dbReference type="Gene3D" id="1.20.1280.50">
    <property type="match status" value="1"/>
</dbReference>
<feature type="compositionally biased region" description="Polar residues" evidence="1">
    <location>
        <begin position="528"/>
        <end position="539"/>
    </location>
</feature>
<evidence type="ECO:0000256" key="1">
    <source>
        <dbReference type="SAM" id="MobiDB-lite"/>
    </source>
</evidence>
<sequence length="647" mass="72164">MSVGDPLTILPPEIVLRVLDFVSISTLASLTTLSRAWHEFIDLTHQEAIYSSGSKTFHPPDITRDLSFLEETRTISKLFEGTASWKELCKRQTLLARNWADACPITQESVLQVGNDPVWRFRPDFKRRFFVSTSHNGGLNVTDMESGRILWRLPSSLDRDEDSVRPYAHLEYQDGIAVFDREGDSVEVWQADLDGATRGEFRRIAVLNHDCQTRGFQLSHGTLCVVSNQGKGFVYDMEQRPPQLKTQLRIEQDAVGHLDQSKDAVIYSIGQRGYHIYDKESGDYLGALHPSRCTNRYHIRPPATHSRSASAALAGAARHGPTHRIFPPGPPRKDCLTLIGILDGPLSSPPTNPEHIWHGEDEWGAGMLNGDLFVGFSRAGRVFICSDWRKAIQDEAGFAANTSIIECESDGASFDLGGWLAVRNHRVMFEIQDRIYIVALDDQNKIQTHSPTRASYSLLTSSAPQLAVPVSFMTLCDDAIMTTYTTLGWRQTLSDIPGDLAEQQHDNPARIFPTKAIRIVSLAPNLGGNLTSRSNTTTPEHPGVRSDDPTDPNRPLPDDAWRSQAGLLALISMLQDDVEDDDIGEILIDDLQGADIPDPEWEDVEGSDDGDDDEEEEEEDGDGENGGENGEDEPTEDPRDKWRRRRD</sequence>
<dbReference type="InterPro" id="IPR036047">
    <property type="entry name" value="F-box-like_dom_sf"/>
</dbReference>
<protein>
    <recommendedName>
        <fullName evidence="2">F-box domain-containing protein</fullName>
    </recommendedName>
</protein>
<reference evidence="3" key="2">
    <citation type="submission" date="2023-01" db="EMBL/GenBank/DDBJ databases">
        <authorList>
            <person name="Petersen C."/>
        </authorList>
    </citation>
    <scope>NUCLEOTIDE SEQUENCE</scope>
    <source>
        <strain evidence="3">IBT 17514</strain>
    </source>
</reference>
<reference evidence="3" key="1">
    <citation type="journal article" date="2023" name="IMA Fungus">
        <title>Comparative genomic study of the Penicillium genus elucidates a diverse pangenome and 15 lateral gene transfer events.</title>
        <authorList>
            <person name="Petersen C."/>
            <person name="Sorensen T."/>
            <person name="Nielsen M.R."/>
            <person name="Sondergaard T.E."/>
            <person name="Sorensen J.L."/>
            <person name="Fitzpatrick D.A."/>
            <person name="Frisvad J.C."/>
            <person name="Nielsen K.L."/>
        </authorList>
    </citation>
    <scope>NUCLEOTIDE SEQUENCE</scope>
    <source>
        <strain evidence="3">IBT 17514</strain>
    </source>
</reference>
<gene>
    <name evidence="3" type="ORF">N7493_007031</name>
</gene>
<dbReference type="CDD" id="cd09917">
    <property type="entry name" value="F-box_SF"/>
    <property type="match status" value="1"/>
</dbReference>
<dbReference type="SUPFAM" id="SSF81383">
    <property type="entry name" value="F-box domain"/>
    <property type="match status" value="1"/>
</dbReference>
<dbReference type="PROSITE" id="PS50181">
    <property type="entry name" value="FBOX"/>
    <property type="match status" value="1"/>
</dbReference>
<dbReference type="Proteomes" id="UP001215712">
    <property type="component" value="Unassembled WGS sequence"/>
</dbReference>
<dbReference type="AlphaFoldDB" id="A0AAD6HJV9"/>
<accession>A0AAD6HJV9</accession>
<name>A0AAD6HJV9_9EURO</name>
<feature type="region of interest" description="Disordered" evidence="1">
    <location>
        <begin position="590"/>
        <end position="647"/>
    </location>
</feature>
<dbReference type="InterPro" id="IPR001810">
    <property type="entry name" value="F-box_dom"/>
</dbReference>
<organism evidence="3 4">
    <name type="scientific">Penicillium malachiteum</name>
    <dbReference type="NCBI Taxonomy" id="1324776"/>
    <lineage>
        <taxon>Eukaryota</taxon>
        <taxon>Fungi</taxon>
        <taxon>Dikarya</taxon>
        <taxon>Ascomycota</taxon>
        <taxon>Pezizomycotina</taxon>
        <taxon>Eurotiomycetes</taxon>
        <taxon>Eurotiomycetidae</taxon>
        <taxon>Eurotiales</taxon>
        <taxon>Aspergillaceae</taxon>
        <taxon>Penicillium</taxon>
    </lineage>
</organism>
<dbReference type="EMBL" id="JAQJAN010000009">
    <property type="protein sequence ID" value="KAJ5720153.1"/>
    <property type="molecule type" value="Genomic_DNA"/>
</dbReference>
<proteinExistence type="predicted"/>
<dbReference type="InterPro" id="IPR015943">
    <property type="entry name" value="WD40/YVTN_repeat-like_dom_sf"/>
</dbReference>
<feature type="compositionally biased region" description="Acidic residues" evidence="1">
    <location>
        <begin position="597"/>
        <end position="635"/>
    </location>
</feature>
<evidence type="ECO:0000259" key="2">
    <source>
        <dbReference type="PROSITE" id="PS50181"/>
    </source>
</evidence>
<dbReference type="InterPro" id="IPR011047">
    <property type="entry name" value="Quinoprotein_ADH-like_sf"/>
</dbReference>
<keyword evidence="4" id="KW-1185">Reference proteome</keyword>
<dbReference type="SUPFAM" id="SSF50998">
    <property type="entry name" value="Quinoprotein alcohol dehydrogenase-like"/>
    <property type="match status" value="1"/>
</dbReference>
<comment type="caution">
    <text evidence="3">The sequence shown here is derived from an EMBL/GenBank/DDBJ whole genome shotgun (WGS) entry which is preliminary data.</text>
</comment>
<evidence type="ECO:0000313" key="4">
    <source>
        <dbReference type="Proteomes" id="UP001215712"/>
    </source>
</evidence>
<feature type="region of interest" description="Disordered" evidence="1">
    <location>
        <begin position="528"/>
        <end position="560"/>
    </location>
</feature>
<dbReference type="Gene3D" id="2.130.10.10">
    <property type="entry name" value="YVTN repeat-like/Quinoprotein amine dehydrogenase"/>
    <property type="match status" value="1"/>
</dbReference>
<feature type="domain" description="F-box" evidence="2">
    <location>
        <begin position="4"/>
        <end position="53"/>
    </location>
</feature>